<accession>A0A0F4PK25</accession>
<reference evidence="2 4" key="2">
    <citation type="submission" date="2017-12" db="EMBL/GenBank/DDBJ databases">
        <authorList>
            <person name="Paulsen S."/>
            <person name="Gram L.K."/>
        </authorList>
    </citation>
    <scope>NUCLEOTIDE SEQUENCE [LARGE SCALE GENOMIC DNA]</scope>
    <source>
        <strain evidence="2 4">S2897</strain>
    </source>
</reference>
<dbReference type="STRING" id="151081.TW72_18090"/>
<sequence>MSDSEAEKIALEHDAARRFLRAYERYYHIPMRHIWHNQPAKPDVSCYMESERLDIEIAHLYANEHEAMAVLGRPLSLDIQRQLAQLALNPDTEQLRYALSKLLSAKAAKRYDSKRVWLLIRNASTLWHHQDFLEVKPQLVLAPGHPFEQIWLLTDWQGTHEPLQLYSAK</sequence>
<dbReference type="AlphaFoldDB" id="A0A0F4PK25"/>
<dbReference type="GeneID" id="58230409"/>
<dbReference type="PATRIC" id="fig|151081.8.peg.2528"/>
<dbReference type="RefSeq" id="WP_022944294.1">
    <property type="nucleotide sequence ID" value="NZ_CP023396.1"/>
</dbReference>
<evidence type="ECO:0000313" key="3">
    <source>
        <dbReference type="Proteomes" id="UP000033664"/>
    </source>
</evidence>
<gene>
    <name evidence="2" type="ORF">CWC05_16605</name>
    <name evidence="1" type="ORF">TW72_18090</name>
</gene>
<evidence type="ECO:0000313" key="2">
    <source>
        <dbReference type="EMBL" id="TMP85832.1"/>
    </source>
</evidence>
<evidence type="ECO:0000313" key="1">
    <source>
        <dbReference type="EMBL" id="KJY95343.1"/>
    </source>
</evidence>
<protein>
    <submittedName>
        <fullName evidence="1">Uncharacterized protein</fullName>
    </submittedName>
</protein>
<proteinExistence type="predicted"/>
<dbReference type="EMBL" id="JXXZ01000022">
    <property type="protein sequence ID" value="KJY95343.1"/>
    <property type="molecule type" value="Genomic_DNA"/>
</dbReference>
<reference evidence="4" key="3">
    <citation type="submission" date="2019-06" db="EMBL/GenBank/DDBJ databases">
        <title>Co-occurence of chitin degradation, pigmentation and bioactivity in marine Pseudoalteromonas.</title>
        <authorList>
            <person name="Sonnenschein E.C."/>
            <person name="Bech P.K."/>
        </authorList>
    </citation>
    <scope>NUCLEOTIDE SEQUENCE [LARGE SCALE GENOMIC DNA]</scope>
    <source>
        <strain evidence="4">S2897</strain>
    </source>
</reference>
<evidence type="ECO:0000313" key="4">
    <source>
        <dbReference type="Proteomes" id="UP000305874"/>
    </source>
</evidence>
<reference evidence="2" key="4">
    <citation type="submission" date="2019-09" db="EMBL/GenBank/DDBJ databases">
        <title>Co-occurence of chitin degradation, pigmentation and bioactivity in marine Pseudoalteromonas.</title>
        <authorList>
            <person name="Sonnenschein E.C."/>
            <person name="Bech P.K."/>
        </authorList>
    </citation>
    <scope>NUCLEOTIDE SEQUENCE</scope>
    <source>
        <strain evidence="2">S2897</strain>
    </source>
</reference>
<dbReference type="eggNOG" id="ENOG5030XK0">
    <property type="taxonomic scope" value="Bacteria"/>
</dbReference>
<comment type="caution">
    <text evidence="1">The sequence shown here is derived from an EMBL/GenBank/DDBJ whole genome shotgun (WGS) entry which is preliminary data.</text>
</comment>
<name>A0A0F4PK25_9GAMM</name>
<dbReference type="OrthoDB" id="5764462at2"/>
<dbReference type="EMBL" id="PNCG01000018">
    <property type="protein sequence ID" value="TMP85832.1"/>
    <property type="molecule type" value="Genomic_DNA"/>
</dbReference>
<organism evidence="1 3">
    <name type="scientific">Pseudoalteromonas ruthenica</name>
    <dbReference type="NCBI Taxonomy" id="151081"/>
    <lineage>
        <taxon>Bacteria</taxon>
        <taxon>Pseudomonadati</taxon>
        <taxon>Pseudomonadota</taxon>
        <taxon>Gammaproteobacteria</taxon>
        <taxon>Alteromonadales</taxon>
        <taxon>Pseudoalteromonadaceae</taxon>
        <taxon>Pseudoalteromonas</taxon>
    </lineage>
</organism>
<keyword evidence="3" id="KW-1185">Reference proteome</keyword>
<dbReference type="Proteomes" id="UP000033664">
    <property type="component" value="Unassembled WGS sequence"/>
</dbReference>
<reference evidence="1 3" key="1">
    <citation type="journal article" date="2015" name="BMC Genomics">
        <title>Genome mining reveals unlocked bioactive potential of marine Gram-negative bacteria.</title>
        <authorList>
            <person name="Machado H."/>
            <person name="Sonnenschein E.C."/>
            <person name="Melchiorsen J."/>
            <person name="Gram L."/>
        </authorList>
    </citation>
    <scope>NUCLEOTIDE SEQUENCE [LARGE SCALE GENOMIC DNA]</scope>
    <source>
        <strain evidence="1 3">S3137</strain>
    </source>
</reference>
<dbReference type="Proteomes" id="UP000305874">
    <property type="component" value="Unassembled WGS sequence"/>
</dbReference>